<name>X1DYJ6_9ZZZZ</name>
<proteinExistence type="predicted"/>
<dbReference type="InterPro" id="IPR041698">
    <property type="entry name" value="Methyltransf_25"/>
</dbReference>
<gene>
    <name evidence="2" type="ORF">S01H4_64387</name>
</gene>
<comment type="caution">
    <text evidence="2">The sequence shown here is derived from an EMBL/GenBank/DDBJ whole genome shotgun (WGS) entry which is preliminary data.</text>
</comment>
<dbReference type="AlphaFoldDB" id="X1DYJ6"/>
<evidence type="ECO:0000313" key="2">
    <source>
        <dbReference type="EMBL" id="GAH09974.1"/>
    </source>
</evidence>
<organism evidence="2">
    <name type="scientific">marine sediment metagenome</name>
    <dbReference type="NCBI Taxonomy" id="412755"/>
    <lineage>
        <taxon>unclassified sequences</taxon>
        <taxon>metagenomes</taxon>
        <taxon>ecological metagenomes</taxon>
    </lineage>
</organism>
<protein>
    <recommendedName>
        <fullName evidence="1">Methyltransferase domain-containing protein</fullName>
    </recommendedName>
</protein>
<accession>X1DYJ6</accession>
<feature type="non-terminal residue" evidence="2">
    <location>
        <position position="82"/>
    </location>
</feature>
<sequence>MKKYPKLAFFYENGFETYGIDISEDQIKEAEDFCKKYDIKLNIIKGDMRNIPFESRFFGYIYSYLSMVHLSKNETAQAINEI</sequence>
<feature type="domain" description="Methyltransferase" evidence="1">
    <location>
        <begin position="12"/>
        <end position="82"/>
    </location>
</feature>
<dbReference type="Gene3D" id="3.40.50.150">
    <property type="entry name" value="Vaccinia Virus protein VP39"/>
    <property type="match status" value="1"/>
</dbReference>
<dbReference type="EMBL" id="BART01039028">
    <property type="protein sequence ID" value="GAH09974.1"/>
    <property type="molecule type" value="Genomic_DNA"/>
</dbReference>
<evidence type="ECO:0000259" key="1">
    <source>
        <dbReference type="Pfam" id="PF13649"/>
    </source>
</evidence>
<reference evidence="2" key="1">
    <citation type="journal article" date="2014" name="Front. Microbiol.">
        <title>High frequency of phylogenetically diverse reductive dehalogenase-homologous genes in deep subseafloor sedimentary metagenomes.</title>
        <authorList>
            <person name="Kawai M."/>
            <person name="Futagami T."/>
            <person name="Toyoda A."/>
            <person name="Takaki Y."/>
            <person name="Nishi S."/>
            <person name="Hori S."/>
            <person name="Arai W."/>
            <person name="Tsubouchi T."/>
            <person name="Morono Y."/>
            <person name="Uchiyama I."/>
            <person name="Ito T."/>
            <person name="Fujiyama A."/>
            <person name="Inagaki F."/>
            <person name="Takami H."/>
        </authorList>
    </citation>
    <scope>NUCLEOTIDE SEQUENCE</scope>
    <source>
        <strain evidence="2">Expedition CK06-06</strain>
    </source>
</reference>
<dbReference type="InterPro" id="IPR029063">
    <property type="entry name" value="SAM-dependent_MTases_sf"/>
</dbReference>
<dbReference type="Pfam" id="PF13649">
    <property type="entry name" value="Methyltransf_25"/>
    <property type="match status" value="1"/>
</dbReference>
<dbReference type="SUPFAM" id="SSF53335">
    <property type="entry name" value="S-adenosyl-L-methionine-dependent methyltransferases"/>
    <property type="match status" value="1"/>
</dbReference>